<comment type="subcellular location">
    <subcellularLocation>
        <location evidence="1">Cytoplasm</location>
    </subcellularLocation>
</comment>
<evidence type="ECO:0000256" key="4">
    <source>
        <dbReference type="ARBA" id="ARBA00022559"/>
    </source>
</evidence>
<evidence type="ECO:0000256" key="7">
    <source>
        <dbReference type="ARBA" id="ARBA00023157"/>
    </source>
</evidence>
<accession>A0A2H0W549</accession>
<evidence type="ECO:0000256" key="9">
    <source>
        <dbReference type="PIRSR" id="PIRSR000239-1"/>
    </source>
</evidence>
<evidence type="ECO:0000256" key="1">
    <source>
        <dbReference type="ARBA" id="ARBA00004496"/>
    </source>
</evidence>
<keyword evidence="4" id="KW-0575">Peroxidase</keyword>
<keyword evidence="7" id="KW-1015">Disulfide bond</keyword>
<comment type="caution">
    <text evidence="11">The sequence shown here is derived from an EMBL/GenBank/DDBJ whole genome shotgun (WGS) entry which is preliminary data.</text>
</comment>
<keyword evidence="5" id="KW-0049">Antioxidant</keyword>
<dbReference type="PANTHER" id="PTHR10681:SF121">
    <property type="entry name" value="ALKYL HYDROPEROXIDE REDUCTASE C"/>
    <property type="match status" value="1"/>
</dbReference>
<gene>
    <name evidence="11" type="ORF">COT80_00485</name>
</gene>
<dbReference type="EMBL" id="PEZY01000004">
    <property type="protein sequence ID" value="PIS06407.1"/>
    <property type="molecule type" value="Genomic_DNA"/>
</dbReference>
<dbReference type="InterPro" id="IPR024706">
    <property type="entry name" value="Peroxiredoxin_AhpC-typ"/>
</dbReference>
<evidence type="ECO:0000256" key="5">
    <source>
        <dbReference type="ARBA" id="ARBA00022862"/>
    </source>
</evidence>
<evidence type="ECO:0000313" key="12">
    <source>
        <dbReference type="Proteomes" id="UP000229056"/>
    </source>
</evidence>
<sequence>MENKEVLTGTNLINSYLPDLELEIYHQEKIKKIKLSDYRGKWLILFFYPADFTFVCPTELKEMAENYDNLKKLGAEVISVSTDNVYSHKAWHDTSETIKHIAFPMASDQTARLSQSLGVYIEEKGEALRGTFIINPQGVIKVIEVNDNSIGRSAQELVRKLQAAIFVSKHGDQVCPASWQPGGSTLKPDLDLVGKI</sequence>
<evidence type="ECO:0000259" key="10">
    <source>
        <dbReference type="PROSITE" id="PS51352"/>
    </source>
</evidence>
<keyword evidence="6" id="KW-0560">Oxidoreductase</keyword>
<dbReference type="InterPro" id="IPR050217">
    <property type="entry name" value="Peroxiredoxin"/>
</dbReference>
<dbReference type="GO" id="GO:0006979">
    <property type="term" value="P:response to oxidative stress"/>
    <property type="evidence" value="ECO:0007669"/>
    <property type="project" value="TreeGrafter"/>
</dbReference>
<dbReference type="SUPFAM" id="SSF52833">
    <property type="entry name" value="Thioredoxin-like"/>
    <property type="match status" value="1"/>
</dbReference>
<comment type="similarity">
    <text evidence="2">Belongs to the peroxiredoxin family. AhpC/Prx1 subfamily.</text>
</comment>
<dbReference type="CDD" id="cd03015">
    <property type="entry name" value="PRX_Typ2cys"/>
    <property type="match status" value="1"/>
</dbReference>
<dbReference type="InterPro" id="IPR000866">
    <property type="entry name" value="AhpC/TSA"/>
</dbReference>
<dbReference type="InterPro" id="IPR036249">
    <property type="entry name" value="Thioredoxin-like_sf"/>
</dbReference>
<dbReference type="AlphaFoldDB" id="A0A2H0W549"/>
<keyword evidence="8" id="KW-0676">Redox-active center</keyword>
<dbReference type="Gene3D" id="3.40.30.10">
    <property type="entry name" value="Glutaredoxin"/>
    <property type="match status" value="1"/>
</dbReference>
<dbReference type="PROSITE" id="PS51352">
    <property type="entry name" value="THIOREDOXIN_2"/>
    <property type="match status" value="1"/>
</dbReference>
<evidence type="ECO:0000256" key="6">
    <source>
        <dbReference type="ARBA" id="ARBA00023002"/>
    </source>
</evidence>
<name>A0A2H0W549_9BACT</name>
<dbReference type="GO" id="GO:0045454">
    <property type="term" value="P:cell redox homeostasis"/>
    <property type="evidence" value="ECO:0007669"/>
    <property type="project" value="TreeGrafter"/>
</dbReference>
<dbReference type="FunFam" id="3.40.30.10:FF:000002">
    <property type="entry name" value="Alkyl hydroperoxide reductase C"/>
    <property type="match status" value="1"/>
</dbReference>
<reference evidence="12" key="1">
    <citation type="submission" date="2017-09" db="EMBL/GenBank/DDBJ databases">
        <title>Depth-based differentiation of microbial function through sediment-hosted aquifers and enrichment of novel symbionts in the deep terrestrial subsurface.</title>
        <authorList>
            <person name="Probst A.J."/>
            <person name="Ladd B."/>
            <person name="Jarett J.K."/>
            <person name="Geller-Mcgrath D.E."/>
            <person name="Sieber C.M.K."/>
            <person name="Emerson J.B."/>
            <person name="Anantharaman K."/>
            <person name="Thomas B.C."/>
            <person name="Malmstrom R."/>
            <person name="Stieglmeier M."/>
            <person name="Klingl A."/>
            <person name="Woyke T."/>
            <person name="Ryan C.M."/>
            <person name="Banfield J.F."/>
        </authorList>
    </citation>
    <scope>NUCLEOTIDE SEQUENCE [LARGE SCALE GENOMIC DNA]</scope>
</reference>
<evidence type="ECO:0000256" key="8">
    <source>
        <dbReference type="ARBA" id="ARBA00023284"/>
    </source>
</evidence>
<evidence type="ECO:0000256" key="2">
    <source>
        <dbReference type="ARBA" id="ARBA00009796"/>
    </source>
</evidence>
<dbReference type="Proteomes" id="UP000229056">
    <property type="component" value="Unassembled WGS sequence"/>
</dbReference>
<dbReference type="GO" id="GO:0042744">
    <property type="term" value="P:hydrogen peroxide catabolic process"/>
    <property type="evidence" value="ECO:0007669"/>
    <property type="project" value="TreeGrafter"/>
</dbReference>
<dbReference type="InterPro" id="IPR013766">
    <property type="entry name" value="Thioredoxin_domain"/>
</dbReference>
<proteinExistence type="inferred from homology"/>
<evidence type="ECO:0000313" key="11">
    <source>
        <dbReference type="EMBL" id="PIS06407.1"/>
    </source>
</evidence>
<evidence type="ECO:0000256" key="3">
    <source>
        <dbReference type="ARBA" id="ARBA00022490"/>
    </source>
</evidence>
<organism evidence="11 12">
    <name type="scientific">Candidatus Buchananbacteria bacterium CG10_big_fil_rev_8_21_14_0_10_33_19</name>
    <dbReference type="NCBI Taxonomy" id="1974525"/>
    <lineage>
        <taxon>Bacteria</taxon>
        <taxon>Candidatus Buchananiibacteriota</taxon>
    </lineage>
</organism>
<feature type="domain" description="Thioredoxin" evidence="10">
    <location>
        <begin position="6"/>
        <end position="166"/>
    </location>
</feature>
<dbReference type="Pfam" id="PF00578">
    <property type="entry name" value="AhpC-TSA"/>
    <property type="match status" value="1"/>
</dbReference>
<dbReference type="GO" id="GO:0005829">
    <property type="term" value="C:cytosol"/>
    <property type="evidence" value="ECO:0007669"/>
    <property type="project" value="TreeGrafter"/>
</dbReference>
<dbReference type="PANTHER" id="PTHR10681">
    <property type="entry name" value="THIOREDOXIN PEROXIDASE"/>
    <property type="match status" value="1"/>
</dbReference>
<dbReference type="GO" id="GO:0033554">
    <property type="term" value="P:cellular response to stress"/>
    <property type="evidence" value="ECO:0007669"/>
    <property type="project" value="TreeGrafter"/>
</dbReference>
<feature type="active site" description="Cysteine sulfenic acid (-SOH) intermediate; for peroxidase activity" evidence="9">
    <location>
        <position position="56"/>
    </location>
</feature>
<dbReference type="GO" id="GO:0008379">
    <property type="term" value="F:thioredoxin peroxidase activity"/>
    <property type="evidence" value="ECO:0007669"/>
    <property type="project" value="TreeGrafter"/>
</dbReference>
<protein>
    <submittedName>
        <fullName evidence="11">Peroxiredoxin</fullName>
    </submittedName>
</protein>
<keyword evidence="3" id="KW-0963">Cytoplasm</keyword>
<dbReference type="PIRSF" id="PIRSF000239">
    <property type="entry name" value="AHPC"/>
    <property type="match status" value="1"/>
</dbReference>